<comment type="subcellular location">
    <subcellularLocation>
        <location evidence="1">Nucleus</location>
    </subcellularLocation>
</comment>
<dbReference type="GO" id="GO:0003677">
    <property type="term" value="F:DNA binding"/>
    <property type="evidence" value="ECO:0007669"/>
    <property type="project" value="InterPro"/>
</dbReference>
<dbReference type="EMBL" id="PSQE01000006">
    <property type="protein sequence ID" value="RHN51157.1"/>
    <property type="molecule type" value="Genomic_DNA"/>
</dbReference>
<gene>
    <name evidence="3" type="ordered locus">MTR_6g034730</name>
    <name evidence="4" type="ORF">MtrunA17_Chr6g0465351</name>
</gene>
<dbReference type="EMBL" id="CM001222">
    <property type="protein sequence ID" value="AES75260.1"/>
    <property type="molecule type" value="Genomic_DNA"/>
</dbReference>
<dbReference type="SUPFAM" id="SSF48150">
    <property type="entry name" value="DNA-glycosylase"/>
    <property type="match status" value="1"/>
</dbReference>
<evidence type="ECO:0000313" key="5">
    <source>
        <dbReference type="EnsemblPlants" id="AES75260"/>
    </source>
</evidence>
<name>G7KHN8_MEDTR</name>
<dbReference type="GO" id="GO:0006281">
    <property type="term" value="P:DNA repair"/>
    <property type="evidence" value="ECO:0007669"/>
    <property type="project" value="InterPro"/>
</dbReference>
<evidence type="ECO:0000256" key="1">
    <source>
        <dbReference type="ARBA" id="ARBA00004123"/>
    </source>
</evidence>
<dbReference type="Gene3D" id="1.10.340.30">
    <property type="entry name" value="Hypothetical protein, domain 2"/>
    <property type="match status" value="1"/>
</dbReference>
<dbReference type="EnsemblPlants" id="AES75260">
    <property type="protein sequence ID" value="AES75260"/>
    <property type="gene ID" value="MTR_6g034730"/>
</dbReference>
<dbReference type="Proteomes" id="UP000002051">
    <property type="component" value="Chromosome 6"/>
</dbReference>
<dbReference type="STRING" id="3880.G7KHN8"/>
<dbReference type="HOGENOM" id="CLU_2362926_0_0_1"/>
<evidence type="ECO:0000313" key="6">
    <source>
        <dbReference type="Proteomes" id="UP000002051"/>
    </source>
</evidence>
<organism evidence="3 6">
    <name type="scientific">Medicago truncatula</name>
    <name type="common">Barrel medic</name>
    <name type="synonym">Medicago tribuloides</name>
    <dbReference type="NCBI Taxonomy" id="3880"/>
    <lineage>
        <taxon>Eukaryota</taxon>
        <taxon>Viridiplantae</taxon>
        <taxon>Streptophyta</taxon>
        <taxon>Embryophyta</taxon>
        <taxon>Tracheophyta</taxon>
        <taxon>Spermatophyta</taxon>
        <taxon>Magnoliopsida</taxon>
        <taxon>eudicotyledons</taxon>
        <taxon>Gunneridae</taxon>
        <taxon>Pentapetalae</taxon>
        <taxon>rosids</taxon>
        <taxon>fabids</taxon>
        <taxon>Fabales</taxon>
        <taxon>Fabaceae</taxon>
        <taxon>Papilionoideae</taxon>
        <taxon>50 kb inversion clade</taxon>
        <taxon>NPAAA clade</taxon>
        <taxon>Hologalegina</taxon>
        <taxon>IRL clade</taxon>
        <taxon>Trifolieae</taxon>
        <taxon>Medicago</taxon>
    </lineage>
</organism>
<protein>
    <submittedName>
        <fullName evidence="3">HhH-GPD base excision DNA repair family protein</fullName>
    </submittedName>
    <submittedName>
        <fullName evidence="4">Putative DNA glycosylase</fullName>
    </submittedName>
</protein>
<dbReference type="GO" id="GO:0005634">
    <property type="term" value="C:nucleus"/>
    <property type="evidence" value="ECO:0007669"/>
    <property type="project" value="UniProtKB-SubCell"/>
</dbReference>
<dbReference type="PaxDb" id="3880-AES75260"/>
<reference evidence="3 6" key="1">
    <citation type="journal article" date="2011" name="Nature">
        <title>The Medicago genome provides insight into the evolution of rhizobial symbioses.</title>
        <authorList>
            <person name="Young N.D."/>
            <person name="Debelle F."/>
            <person name="Oldroyd G.E."/>
            <person name="Geurts R."/>
            <person name="Cannon S.B."/>
            <person name="Udvardi M.K."/>
            <person name="Benedito V.A."/>
            <person name="Mayer K.F."/>
            <person name="Gouzy J."/>
            <person name="Schoof H."/>
            <person name="Van de Peer Y."/>
            <person name="Proost S."/>
            <person name="Cook D.R."/>
            <person name="Meyers B.C."/>
            <person name="Spannagl M."/>
            <person name="Cheung F."/>
            <person name="De Mita S."/>
            <person name="Krishnakumar V."/>
            <person name="Gundlach H."/>
            <person name="Zhou S."/>
            <person name="Mudge J."/>
            <person name="Bharti A.K."/>
            <person name="Murray J.D."/>
            <person name="Naoumkina M.A."/>
            <person name="Rosen B."/>
            <person name="Silverstein K.A."/>
            <person name="Tang H."/>
            <person name="Rombauts S."/>
            <person name="Zhao P.X."/>
            <person name="Zhou P."/>
            <person name="Barbe V."/>
            <person name="Bardou P."/>
            <person name="Bechner M."/>
            <person name="Bellec A."/>
            <person name="Berger A."/>
            <person name="Berges H."/>
            <person name="Bidwell S."/>
            <person name="Bisseling T."/>
            <person name="Choisne N."/>
            <person name="Couloux A."/>
            <person name="Denny R."/>
            <person name="Deshpande S."/>
            <person name="Dai X."/>
            <person name="Doyle J.J."/>
            <person name="Dudez A.M."/>
            <person name="Farmer A.D."/>
            <person name="Fouteau S."/>
            <person name="Franken C."/>
            <person name="Gibelin C."/>
            <person name="Gish J."/>
            <person name="Goldstein S."/>
            <person name="Gonzalez A.J."/>
            <person name="Green P.J."/>
            <person name="Hallab A."/>
            <person name="Hartog M."/>
            <person name="Hua A."/>
            <person name="Humphray S.J."/>
            <person name="Jeong D.H."/>
            <person name="Jing Y."/>
            <person name="Jocker A."/>
            <person name="Kenton S.M."/>
            <person name="Kim D.J."/>
            <person name="Klee K."/>
            <person name="Lai H."/>
            <person name="Lang C."/>
            <person name="Lin S."/>
            <person name="Macmil S.L."/>
            <person name="Magdelenat G."/>
            <person name="Matthews L."/>
            <person name="McCorrison J."/>
            <person name="Monaghan E.L."/>
            <person name="Mun J.H."/>
            <person name="Najar F.Z."/>
            <person name="Nicholson C."/>
            <person name="Noirot C."/>
            <person name="O'Bleness M."/>
            <person name="Paule C.R."/>
            <person name="Poulain J."/>
            <person name="Prion F."/>
            <person name="Qin B."/>
            <person name="Qu C."/>
            <person name="Retzel E.F."/>
            <person name="Riddle C."/>
            <person name="Sallet E."/>
            <person name="Samain S."/>
            <person name="Samson N."/>
            <person name="Sanders I."/>
            <person name="Saurat O."/>
            <person name="Scarpelli C."/>
            <person name="Schiex T."/>
            <person name="Segurens B."/>
            <person name="Severin A.J."/>
            <person name="Sherrier D.J."/>
            <person name="Shi R."/>
            <person name="Sims S."/>
            <person name="Singer S.R."/>
            <person name="Sinharoy S."/>
            <person name="Sterck L."/>
            <person name="Viollet A."/>
            <person name="Wang B.B."/>
            <person name="Wang K."/>
            <person name="Wang M."/>
            <person name="Wang X."/>
            <person name="Warfsmann J."/>
            <person name="Weissenbach J."/>
            <person name="White D.D."/>
            <person name="White J.D."/>
            <person name="Wiley G.B."/>
            <person name="Wincker P."/>
            <person name="Xing Y."/>
            <person name="Yang L."/>
            <person name="Yao Z."/>
            <person name="Ying F."/>
            <person name="Zhai J."/>
            <person name="Zhou L."/>
            <person name="Zuber A."/>
            <person name="Denarie J."/>
            <person name="Dixon R.A."/>
            <person name="May G.D."/>
            <person name="Schwartz D.C."/>
            <person name="Rogers J."/>
            <person name="Quetier F."/>
            <person name="Town C.D."/>
            <person name="Roe B.A."/>
        </authorList>
    </citation>
    <scope>NUCLEOTIDE SEQUENCE [LARGE SCALE GENOMIC DNA]</scope>
    <source>
        <strain evidence="3">A17</strain>
        <strain evidence="5 6">cv. Jemalong A17</strain>
    </source>
</reference>
<reference evidence="5" key="3">
    <citation type="submission" date="2015-04" db="UniProtKB">
        <authorList>
            <consortium name="EnsemblPlants"/>
        </authorList>
    </citation>
    <scope>IDENTIFICATION</scope>
    <source>
        <strain evidence="5">cv. Jemalong A17</strain>
    </source>
</reference>
<dbReference type="InterPro" id="IPR045138">
    <property type="entry name" value="MeCP2/MBD4"/>
</dbReference>
<dbReference type="PANTHER" id="PTHR15074:SF0">
    <property type="entry name" value="METHYL-CPG-BINDING DOMAIN PROTEIN 4-LIKE PROTEIN"/>
    <property type="match status" value="1"/>
</dbReference>
<dbReference type="PANTHER" id="PTHR15074">
    <property type="entry name" value="METHYL-CPG-BINDING PROTEIN"/>
    <property type="match status" value="1"/>
</dbReference>
<evidence type="ECO:0000313" key="3">
    <source>
        <dbReference type="EMBL" id="AES75260.1"/>
    </source>
</evidence>
<reference evidence="3 6" key="2">
    <citation type="journal article" date="2014" name="BMC Genomics">
        <title>An improved genome release (version Mt4.0) for the model legume Medicago truncatula.</title>
        <authorList>
            <person name="Tang H."/>
            <person name="Krishnakumar V."/>
            <person name="Bidwell S."/>
            <person name="Rosen B."/>
            <person name="Chan A."/>
            <person name="Zhou S."/>
            <person name="Gentzbittel L."/>
            <person name="Childs K.L."/>
            <person name="Yandell M."/>
            <person name="Gundlach H."/>
            <person name="Mayer K.F."/>
            <person name="Schwartz D.C."/>
            <person name="Town C.D."/>
        </authorList>
    </citation>
    <scope>GENOME REANNOTATION</scope>
    <source>
        <strain evidence="5 6">cv. Jemalong A17</strain>
    </source>
</reference>
<sequence length="96" mass="11156">MLVKQVLDNFFKLCPDVETCMQVTMEEIEEVIRTLGLQVKRSGSLQHLSREYLTETWTYVTELHGVGNILLCMSRYIAEQWRSQTKIFGMAAIKIN</sequence>
<proteinExistence type="predicted"/>
<dbReference type="Gramene" id="rna35543">
    <property type="protein sequence ID" value="RHN51157.1"/>
    <property type="gene ID" value="gene35543"/>
</dbReference>
<evidence type="ECO:0000256" key="2">
    <source>
        <dbReference type="ARBA" id="ARBA00023242"/>
    </source>
</evidence>
<dbReference type="Proteomes" id="UP000265566">
    <property type="component" value="Chromosome 6"/>
</dbReference>
<reference evidence="4" key="4">
    <citation type="journal article" date="2018" name="Nat. Plants">
        <title>Whole-genome landscape of Medicago truncatula symbiotic genes.</title>
        <authorList>
            <person name="Pecrix Y."/>
            <person name="Gamas P."/>
            <person name="Carrere S."/>
        </authorList>
    </citation>
    <scope>NUCLEOTIDE SEQUENCE</scope>
    <source>
        <tissue evidence="4">Leaves</tissue>
    </source>
</reference>
<accession>G7KHN8</accession>
<dbReference type="InterPro" id="IPR011257">
    <property type="entry name" value="DNA_glycosylase"/>
</dbReference>
<keyword evidence="2" id="KW-0539">Nucleus</keyword>
<keyword evidence="6" id="KW-1185">Reference proteome</keyword>
<dbReference type="GO" id="GO:0003824">
    <property type="term" value="F:catalytic activity"/>
    <property type="evidence" value="ECO:0007669"/>
    <property type="project" value="InterPro"/>
</dbReference>
<dbReference type="AlphaFoldDB" id="G7KHN8"/>
<evidence type="ECO:0000313" key="4">
    <source>
        <dbReference type="EMBL" id="RHN51157.1"/>
    </source>
</evidence>